<dbReference type="Gene3D" id="3.90.1200.10">
    <property type="match status" value="1"/>
</dbReference>
<evidence type="ECO:0000259" key="1">
    <source>
        <dbReference type="Pfam" id="PF01636"/>
    </source>
</evidence>
<dbReference type="RefSeq" id="WP_183988854.1">
    <property type="nucleotide sequence ID" value="NZ_JACHHG010000022.1"/>
</dbReference>
<dbReference type="InterPro" id="IPR011009">
    <property type="entry name" value="Kinase-like_dom_sf"/>
</dbReference>
<reference evidence="2 3" key="1">
    <citation type="submission" date="2020-08" db="EMBL/GenBank/DDBJ databases">
        <title>Genomic Encyclopedia of Type Strains, Phase IV (KMG-IV): sequencing the most valuable type-strain genomes for metagenomic binning, comparative biology and taxonomic classification.</title>
        <authorList>
            <person name="Goeker M."/>
        </authorList>
    </citation>
    <scope>NUCLEOTIDE SEQUENCE [LARGE SCALE GENOMIC DNA]</scope>
    <source>
        <strain evidence="2 3">DSM 21458</strain>
    </source>
</reference>
<dbReference type="GO" id="GO:0016301">
    <property type="term" value="F:kinase activity"/>
    <property type="evidence" value="ECO:0007669"/>
    <property type="project" value="UniProtKB-KW"/>
</dbReference>
<evidence type="ECO:0000313" key="3">
    <source>
        <dbReference type="Proteomes" id="UP000569951"/>
    </source>
</evidence>
<keyword evidence="2" id="KW-0418">Kinase</keyword>
<dbReference type="InterPro" id="IPR002575">
    <property type="entry name" value="Aminoglycoside_PTrfase"/>
</dbReference>
<dbReference type="EMBL" id="JACHHG010000022">
    <property type="protein sequence ID" value="MBB6100117.1"/>
    <property type="molecule type" value="Genomic_DNA"/>
</dbReference>
<feature type="domain" description="Aminoglycoside phosphotransferase" evidence="1">
    <location>
        <begin position="33"/>
        <end position="241"/>
    </location>
</feature>
<keyword evidence="3" id="KW-1185">Reference proteome</keyword>
<proteinExistence type="predicted"/>
<dbReference type="Pfam" id="PF01636">
    <property type="entry name" value="APH"/>
    <property type="match status" value="1"/>
</dbReference>
<comment type="caution">
    <text evidence="2">The sequence shown here is derived from an EMBL/GenBank/DDBJ whole genome shotgun (WGS) entry which is preliminary data.</text>
</comment>
<accession>A0A841I377</accession>
<dbReference type="SUPFAM" id="SSF56112">
    <property type="entry name" value="Protein kinase-like (PK-like)"/>
    <property type="match status" value="1"/>
</dbReference>
<evidence type="ECO:0000313" key="2">
    <source>
        <dbReference type="EMBL" id="MBB6100117.1"/>
    </source>
</evidence>
<gene>
    <name evidence="2" type="ORF">HNR42_003583</name>
</gene>
<protein>
    <submittedName>
        <fullName evidence="2">Ser/Thr protein kinase RdoA (MazF antagonist)</fullName>
    </submittedName>
</protein>
<sequence length="285" mass="32421">MTDPGPSAALLDFARVHLEAPRPLRSHAWEHGESEVWELRSASGPAFLKRHRQRVKFEQECRAYLEWLSQLPPVTPRLLARDPALQAVLLSALPGVPLERLALDSGREQAHYRRAGAFLRALHALPCPTAHTSVCAQVLQRLEAWEPRARGLLSAAELEFVRVRVRNLAGLEFPPAVPCHRDYSPRNWLVPPGGAPELWVIDFEHARPELALQDLIRLRSREWVGRPDLEAAFFEGYGRDLSDLERFVMEALEALQALTTVVWAREHADVAFEAFGRAWLERLRR</sequence>
<name>A0A841I377_9DEIO</name>
<organism evidence="2 3">
    <name type="scientific">Deinobacterium chartae</name>
    <dbReference type="NCBI Taxonomy" id="521158"/>
    <lineage>
        <taxon>Bacteria</taxon>
        <taxon>Thermotogati</taxon>
        <taxon>Deinococcota</taxon>
        <taxon>Deinococci</taxon>
        <taxon>Deinococcales</taxon>
        <taxon>Deinococcaceae</taxon>
        <taxon>Deinobacterium</taxon>
    </lineage>
</organism>
<keyword evidence="2" id="KW-0808">Transferase</keyword>
<dbReference type="Proteomes" id="UP000569951">
    <property type="component" value="Unassembled WGS sequence"/>
</dbReference>
<dbReference type="AlphaFoldDB" id="A0A841I377"/>